<evidence type="ECO:0000313" key="2">
    <source>
        <dbReference type="EMBL" id="MFC3964148.1"/>
    </source>
</evidence>
<dbReference type="Pfam" id="PF00668">
    <property type="entry name" value="Condensation"/>
    <property type="match status" value="1"/>
</dbReference>
<feature type="domain" description="Condensation" evidence="1">
    <location>
        <begin position="3"/>
        <end position="388"/>
    </location>
</feature>
<name>A0ABV8DW10_9NOCA</name>
<comment type="caution">
    <text evidence="2">The sequence shown here is derived from an EMBL/GenBank/DDBJ whole genome shotgun (WGS) entry which is preliminary data.</text>
</comment>
<evidence type="ECO:0000313" key="3">
    <source>
        <dbReference type="Proteomes" id="UP001595696"/>
    </source>
</evidence>
<feature type="non-terminal residue" evidence="2">
    <location>
        <position position="477"/>
    </location>
</feature>
<evidence type="ECO:0000259" key="1">
    <source>
        <dbReference type="Pfam" id="PF00668"/>
    </source>
</evidence>
<protein>
    <submittedName>
        <fullName evidence="2">Condensation domain-containing protein</fullName>
    </submittedName>
</protein>
<dbReference type="PANTHER" id="PTHR45527:SF1">
    <property type="entry name" value="FATTY ACID SYNTHASE"/>
    <property type="match status" value="1"/>
</dbReference>
<dbReference type="PANTHER" id="PTHR45527">
    <property type="entry name" value="NONRIBOSOMAL PEPTIDE SYNTHETASE"/>
    <property type="match status" value="1"/>
</dbReference>
<dbReference type="Gene3D" id="3.30.559.10">
    <property type="entry name" value="Chloramphenicol acetyltransferase-like domain"/>
    <property type="match status" value="1"/>
</dbReference>
<keyword evidence="3" id="KW-1185">Reference proteome</keyword>
<accession>A0ABV8DW10</accession>
<proteinExistence type="predicted"/>
<sequence>MSFPLSPAQLSIWHAQHLDPFVPITIAQYVDIRGAVDASILERTCGEAGAEYGSGFLRLLETGDEVRQVVDPDLAYVLEQVDLRAAEAPVAAAEEWMRADRSRPMDLLGGRLIRTALLRIADDRWFWYSCAHHIMLDGFGAAGFTARVAELYTCAVLGTEPPPFRALDLRALYDAEIGYRESTRFHTDRKHWAQRVAGWSGHSGLTGRTAPPSAVSTIDSAHLSAAQEELLAAAVQRHCDSPAGVLIAAFAAYLAQMTQSPNVVLSLPVTARTTAAMRRSGGTVANIVPLRLHIGFDTTVAELLRQVRVEISGALRHQRYRHEDMRRDAGRSTSDATYFGPWINVMLFDTRLRFGTAAGTFTVLSTGSIEDLAVNIYPGRDGTRIDFESNPEVYGAGAAGVQHRRFLEFLGGFLAAGGEVGVWRLPVVPVGERDRMVVEWNRSGREVPATTLVALLDEQIARTPERTALRFEGTSLS</sequence>
<dbReference type="Proteomes" id="UP001595696">
    <property type="component" value="Unassembled WGS sequence"/>
</dbReference>
<reference evidence="3" key="1">
    <citation type="journal article" date="2019" name="Int. J. Syst. Evol. Microbiol.">
        <title>The Global Catalogue of Microorganisms (GCM) 10K type strain sequencing project: providing services to taxonomists for standard genome sequencing and annotation.</title>
        <authorList>
            <consortium name="The Broad Institute Genomics Platform"/>
            <consortium name="The Broad Institute Genome Sequencing Center for Infectious Disease"/>
            <person name="Wu L."/>
            <person name="Ma J."/>
        </authorList>
    </citation>
    <scope>NUCLEOTIDE SEQUENCE [LARGE SCALE GENOMIC DNA]</scope>
    <source>
        <strain evidence="3">CGMCC 4.7330</strain>
    </source>
</reference>
<dbReference type="SUPFAM" id="SSF52777">
    <property type="entry name" value="CoA-dependent acyltransferases"/>
    <property type="match status" value="2"/>
</dbReference>
<organism evidence="2 3">
    <name type="scientific">Nocardia jiangsuensis</name>
    <dbReference type="NCBI Taxonomy" id="1691563"/>
    <lineage>
        <taxon>Bacteria</taxon>
        <taxon>Bacillati</taxon>
        <taxon>Actinomycetota</taxon>
        <taxon>Actinomycetes</taxon>
        <taxon>Mycobacteriales</taxon>
        <taxon>Nocardiaceae</taxon>
        <taxon>Nocardia</taxon>
    </lineage>
</organism>
<dbReference type="InterPro" id="IPR023213">
    <property type="entry name" value="CAT-like_dom_sf"/>
</dbReference>
<dbReference type="RefSeq" id="WP_378613927.1">
    <property type="nucleotide sequence ID" value="NZ_JBHSAX010000017.1"/>
</dbReference>
<gene>
    <name evidence="2" type="ORF">ACFO0B_19355</name>
</gene>
<dbReference type="InterPro" id="IPR001242">
    <property type="entry name" value="Condensation_dom"/>
</dbReference>
<dbReference type="EMBL" id="JBHSAX010000017">
    <property type="protein sequence ID" value="MFC3964148.1"/>
    <property type="molecule type" value="Genomic_DNA"/>
</dbReference>
<dbReference type="Gene3D" id="3.30.559.30">
    <property type="entry name" value="Nonribosomal peptide synthetase, condensation domain"/>
    <property type="match status" value="1"/>
</dbReference>